<dbReference type="OrthoDB" id="912280at2"/>
<evidence type="ECO:0000256" key="2">
    <source>
        <dbReference type="ARBA" id="ARBA00022723"/>
    </source>
</evidence>
<dbReference type="GO" id="GO:0008270">
    <property type="term" value="F:zinc ion binding"/>
    <property type="evidence" value="ECO:0007669"/>
    <property type="project" value="InterPro"/>
</dbReference>
<feature type="domain" description="Peptidase M10 metallopeptidase" evidence="5">
    <location>
        <begin position="174"/>
        <end position="199"/>
    </location>
</feature>
<evidence type="ECO:0000313" key="6">
    <source>
        <dbReference type="EMBL" id="SDP70592.1"/>
    </source>
</evidence>
<evidence type="ECO:0000256" key="4">
    <source>
        <dbReference type="ARBA" id="ARBA00022833"/>
    </source>
</evidence>
<evidence type="ECO:0000256" key="3">
    <source>
        <dbReference type="ARBA" id="ARBA00022801"/>
    </source>
</evidence>
<dbReference type="RefSeq" id="WP_091788507.1">
    <property type="nucleotide sequence ID" value="NZ_LT629711.1"/>
</dbReference>
<reference evidence="7" key="1">
    <citation type="submission" date="2016-10" db="EMBL/GenBank/DDBJ databases">
        <authorList>
            <person name="Varghese N."/>
            <person name="Submissions S."/>
        </authorList>
    </citation>
    <scope>NUCLEOTIDE SEQUENCE [LARGE SCALE GENOMIC DNA]</scope>
    <source>
        <strain evidence="7">DSM 22329</strain>
    </source>
</reference>
<evidence type="ECO:0000313" key="7">
    <source>
        <dbReference type="Proteomes" id="UP000199077"/>
    </source>
</evidence>
<dbReference type="SUPFAM" id="SSF55486">
    <property type="entry name" value="Metalloproteases ('zincins'), catalytic domain"/>
    <property type="match status" value="1"/>
</dbReference>
<dbReference type="GO" id="GO:0004222">
    <property type="term" value="F:metalloendopeptidase activity"/>
    <property type="evidence" value="ECO:0007669"/>
    <property type="project" value="InterPro"/>
</dbReference>
<sequence length="222" mass="23723">MVSLRQRAACIGIATSPLSVRRSFMGQLTNSVPVSLRQQLDRLGSKFVHVNCIQVGSDQFTFNDAVEIDRAIAKTRDLYAAAGRSMGVGRIQHFVISTAAAAGRDVINSDGEAESLTDEWTVPNDALDLFFVRMYVGSTAGLSRVDGPCDKDAKGMDGSVVEMNAGGGVSDFGTAHELGHYLGLSHRTNGTALMNPTIPNGGVITTSEADNMRDHCRMKNPC</sequence>
<protein>
    <submittedName>
        <fullName evidence="6">Matrixin</fullName>
    </submittedName>
</protein>
<dbReference type="Pfam" id="PF00413">
    <property type="entry name" value="Peptidase_M10"/>
    <property type="match status" value="1"/>
</dbReference>
<gene>
    <name evidence="6" type="ORF">SAMN04489867_3544</name>
</gene>
<dbReference type="Proteomes" id="UP000199077">
    <property type="component" value="Chromosome I"/>
</dbReference>
<dbReference type="InterPro" id="IPR001818">
    <property type="entry name" value="Pept_M10_metallopeptidase"/>
</dbReference>
<accession>A0A1H0UWG2</accession>
<keyword evidence="7" id="KW-1185">Reference proteome</keyword>
<evidence type="ECO:0000259" key="5">
    <source>
        <dbReference type="Pfam" id="PF00413"/>
    </source>
</evidence>
<dbReference type="STRING" id="443156.SAMN04489867_3544"/>
<keyword evidence="3" id="KW-0378">Hydrolase</keyword>
<keyword evidence="4" id="KW-0862">Zinc</keyword>
<evidence type="ECO:0000256" key="1">
    <source>
        <dbReference type="ARBA" id="ARBA00022670"/>
    </source>
</evidence>
<dbReference type="AlphaFoldDB" id="A0A1H0UWG2"/>
<name>A0A1H0UWG2_9MICO</name>
<keyword evidence="1" id="KW-0645">Protease</keyword>
<dbReference type="EMBL" id="LT629711">
    <property type="protein sequence ID" value="SDP70592.1"/>
    <property type="molecule type" value="Genomic_DNA"/>
</dbReference>
<dbReference type="InterPro" id="IPR024079">
    <property type="entry name" value="MetalloPept_cat_dom_sf"/>
</dbReference>
<dbReference type="GO" id="GO:0031012">
    <property type="term" value="C:extracellular matrix"/>
    <property type="evidence" value="ECO:0007669"/>
    <property type="project" value="InterPro"/>
</dbReference>
<organism evidence="6 7">
    <name type="scientific">Pedococcus dokdonensis</name>
    <dbReference type="NCBI Taxonomy" id="443156"/>
    <lineage>
        <taxon>Bacteria</taxon>
        <taxon>Bacillati</taxon>
        <taxon>Actinomycetota</taxon>
        <taxon>Actinomycetes</taxon>
        <taxon>Micrococcales</taxon>
        <taxon>Intrasporangiaceae</taxon>
        <taxon>Pedococcus</taxon>
    </lineage>
</organism>
<proteinExistence type="predicted"/>
<dbReference type="Gene3D" id="3.40.390.10">
    <property type="entry name" value="Collagenase (Catalytic Domain)"/>
    <property type="match status" value="1"/>
</dbReference>
<keyword evidence="2" id="KW-0479">Metal-binding</keyword>
<dbReference type="GO" id="GO:0006508">
    <property type="term" value="P:proteolysis"/>
    <property type="evidence" value="ECO:0007669"/>
    <property type="project" value="UniProtKB-KW"/>
</dbReference>